<protein>
    <recommendedName>
        <fullName evidence="1">(S)-ureidoglycine aminohydrolase cupin domain-containing protein</fullName>
    </recommendedName>
</protein>
<dbReference type="PANTHER" id="PTHR40943">
    <property type="entry name" value="CYTOPLASMIC PROTEIN-RELATED"/>
    <property type="match status" value="1"/>
</dbReference>
<sequence length="121" mass="13344">MTTQSEFPKLVLFQGNLPAPEVYRPAAERITAGDPVQSAQNLFQSADGRFNSGIWSSEPGTWRVVFSESEFCHLLEGVIVVRGDDGSEATFRAGDAFLTPAGFTGTWEIVEPAKKFYAFYE</sequence>
<evidence type="ECO:0000313" key="3">
    <source>
        <dbReference type="Proteomes" id="UP000199423"/>
    </source>
</evidence>
<dbReference type="RefSeq" id="WP_092864844.1">
    <property type="nucleotide sequence ID" value="NZ_FPCH01000001.1"/>
</dbReference>
<dbReference type="PANTHER" id="PTHR40943:SF2">
    <property type="entry name" value="(S)-UREIDOGLYCINE AMINOHYDROLASE CUPIN DOMAIN-CONTAINING PROTEIN"/>
    <property type="match status" value="1"/>
</dbReference>
<proteinExistence type="predicted"/>
<dbReference type="InterPro" id="IPR014710">
    <property type="entry name" value="RmlC-like_jellyroll"/>
</dbReference>
<dbReference type="CDD" id="cd02227">
    <property type="entry name" value="cupin_TM1112-like"/>
    <property type="match status" value="1"/>
</dbReference>
<dbReference type="Pfam" id="PF05899">
    <property type="entry name" value="Cupin_3"/>
    <property type="match status" value="1"/>
</dbReference>
<evidence type="ECO:0000259" key="1">
    <source>
        <dbReference type="Pfam" id="PF05899"/>
    </source>
</evidence>
<reference evidence="3" key="1">
    <citation type="submission" date="2016-10" db="EMBL/GenBank/DDBJ databases">
        <authorList>
            <person name="Varghese N."/>
            <person name="Submissions S."/>
        </authorList>
    </citation>
    <scope>NUCLEOTIDE SEQUENCE [LARGE SCALE GENOMIC DNA]</scope>
    <source>
        <strain evidence="3">DSM 1565</strain>
    </source>
</reference>
<accession>A0A1I7N0S6</accession>
<dbReference type="EMBL" id="FPCH01000001">
    <property type="protein sequence ID" value="SFV28244.1"/>
    <property type="molecule type" value="Genomic_DNA"/>
</dbReference>
<dbReference type="InterPro" id="IPR011051">
    <property type="entry name" value="RmlC_Cupin_sf"/>
</dbReference>
<name>A0A1I7N0S6_9HYPH</name>
<dbReference type="OrthoDB" id="9799053at2"/>
<dbReference type="InterPro" id="IPR008579">
    <property type="entry name" value="UGlyAH_Cupin_dom"/>
</dbReference>
<dbReference type="STRING" id="51670.SAMN04488557_0956"/>
<dbReference type="Proteomes" id="UP000199423">
    <property type="component" value="Unassembled WGS sequence"/>
</dbReference>
<gene>
    <name evidence="2" type="ORF">SAMN04488557_0956</name>
</gene>
<dbReference type="AlphaFoldDB" id="A0A1I7N0S6"/>
<evidence type="ECO:0000313" key="2">
    <source>
        <dbReference type="EMBL" id="SFV28244.1"/>
    </source>
</evidence>
<keyword evidence="3" id="KW-1185">Reference proteome</keyword>
<organism evidence="2 3">
    <name type="scientific">Hyphomicrobium facile</name>
    <dbReference type="NCBI Taxonomy" id="51670"/>
    <lineage>
        <taxon>Bacteria</taxon>
        <taxon>Pseudomonadati</taxon>
        <taxon>Pseudomonadota</taxon>
        <taxon>Alphaproteobacteria</taxon>
        <taxon>Hyphomicrobiales</taxon>
        <taxon>Hyphomicrobiaceae</taxon>
        <taxon>Hyphomicrobium</taxon>
    </lineage>
</organism>
<dbReference type="SUPFAM" id="SSF51182">
    <property type="entry name" value="RmlC-like cupins"/>
    <property type="match status" value="1"/>
</dbReference>
<dbReference type="Gene3D" id="2.60.120.10">
    <property type="entry name" value="Jelly Rolls"/>
    <property type="match status" value="1"/>
</dbReference>
<feature type="domain" description="(S)-ureidoglycine aminohydrolase cupin" evidence="1">
    <location>
        <begin position="45"/>
        <end position="117"/>
    </location>
</feature>